<sequence>MEARTKLVLLVLAVSHALLCWAGATAQQMDSPVVNTVNGQVRGTIKLTTDLPDKPIYTYYAIPYAAPPLGELRLRPPEPAFPWGGVRDGTKLGPFCPQDMSLMEMEGLEVPIKLEHTNTSEDCLTINVYSPTLAENAALPVLLYIHGGGLMAGMGSHHGFEGLAAHQEVVVVTFNYRLGMLGFLSTGDKYAPGNYGLLDQVQAMVWVKDNIQSFGGNPDKVTLFGESAGGVSISYHYLSPMSKGLFHRGISQSGIWQTMPFNTNPLSVAKSLADELKCTTMTTAAMMACLRTKPFDEIIDKSNVLLERYAVEPFVPTLDGKFMRAHPMDLFERGDINKVDYIVGVNNHEFGWMLALAVAGENYGSGMSQEDYTNFVQMVAYSKHQGPNLGKITEAILEEYRDPEKPDDPMAIQNQFTQMYGDSMFVAPAVLAAEKHTAAGARVFLYENQYRPSVFHRRPDWAGSDHFDDMYMVSGLPFMQPYDLPEPVSYSEDDKKVSLEIMSYWANFARTGNPADTTGGPADSPTLPPWPEYTPDNPVYMKLGLEPTTAVGLKPQKMKLWNEIIPNLDIAAQKDEL</sequence>
<feature type="signal peptide" evidence="4">
    <location>
        <begin position="1"/>
        <end position="26"/>
    </location>
</feature>
<dbReference type="FunFam" id="3.40.50.1820:FF:000128">
    <property type="entry name" value="Carboxylic ester hydrolase"/>
    <property type="match status" value="1"/>
</dbReference>
<dbReference type="InterPro" id="IPR019826">
    <property type="entry name" value="Carboxylesterase_B_AS"/>
</dbReference>
<dbReference type="OrthoDB" id="3200163at2759"/>
<gene>
    <name evidence="7" type="primary">LOC118428067</name>
</gene>
<dbReference type="Gene3D" id="3.40.50.1820">
    <property type="entry name" value="alpha/beta hydrolase"/>
    <property type="match status" value="1"/>
</dbReference>
<dbReference type="KEGG" id="bfo:118428067"/>
<dbReference type="EC" id="3.1.1.-" evidence="4"/>
<keyword evidence="4" id="KW-0732">Signal</keyword>
<dbReference type="PANTHER" id="PTHR43918:SF4">
    <property type="entry name" value="CARBOXYLIC ESTER HYDROLASE"/>
    <property type="match status" value="1"/>
</dbReference>
<evidence type="ECO:0000256" key="3">
    <source>
        <dbReference type="ARBA" id="ARBA00022801"/>
    </source>
</evidence>
<dbReference type="InterPro" id="IPR050654">
    <property type="entry name" value="AChE-related_enzymes"/>
</dbReference>
<dbReference type="Proteomes" id="UP000001554">
    <property type="component" value="Chromosome 12"/>
</dbReference>
<name>A0A9J7M7A0_BRAFL</name>
<keyword evidence="6" id="KW-1185">Reference proteome</keyword>
<dbReference type="AlphaFoldDB" id="A0A9J7M7A0"/>
<dbReference type="RefSeq" id="XP_035693925.1">
    <property type="nucleotide sequence ID" value="XM_035838032.1"/>
</dbReference>
<evidence type="ECO:0000256" key="2">
    <source>
        <dbReference type="ARBA" id="ARBA00022487"/>
    </source>
</evidence>
<keyword evidence="2" id="KW-0719">Serine esterase</keyword>
<dbReference type="GO" id="GO:0052689">
    <property type="term" value="F:carboxylic ester hydrolase activity"/>
    <property type="evidence" value="ECO:0007669"/>
    <property type="project" value="UniProtKB-KW"/>
</dbReference>
<evidence type="ECO:0000256" key="4">
    <source>
        <dbReference type="RuleBase" id="RU361235"/>
    </source>
</evidence>
<feature type="domain" description="Carboxylesterase type B" evidence="5">
    <location>
        <begin position="30"/>
        <end position="561"/>
    </location>
</feature>
<evidence type="ECO:0000256" key="1">
    <source>
        <dbReference type="ARBA" id="ARBA00005964"/>
    </source>
</evidence>
<comment type="similarity">
    <text evidence="1 4">Belongs to the type-B carboxylesterase/lipase family.</text>
</comment>
<evidence type="ECO:0000313" key="7">
    <source>
        <dbReference type="RefSeq" id="XP_035693925.1"/>
    </source>
</evidence>
<reference evidence="7" key="2">
    <citation type="submission" date="2025-08" db="UniProtKB">
        <authorList>
            <consortium name="RefSeq"/>
        </authorList>
    </citation>
    <scope>IDENTIFICATION</scope>
    <source>
        <strain evidence="7">S238N-H82</strain>
        <tissue evidence="7">Testes</tissue>
    </source>
</reference>
<dbReference type="PANTHER" id="PTHR43918">
    <property type="entry name" value="ACETYLCHOLINESTERASE"/>
    <property type="match status" value="1"/>
</dbReference>
<proteinExistence type="inferred from homology"/>
<dbReference type="InterPro" id="IPR029058">
    <property type="entry name" value="AB_hydrolase_fold"/>
</dbReference>
<feature type="chain" id="PRO_5039961954" description="Carboxylic ester hydrolase" evidence="4">
    <location>
        <begin position="27"/>
        <end position="577"/>
    </location>
</feature>
<dbReference type="PROSITE" id="PS00941">
    <property type="entry name" value="CARBOXYLESTERASE_B_2"/>
    <property type="match status" value="1"/>
</dbReference>
<dbReference type="PROSITE" id="PS00122">
    <property type="entry name" value="CARBOXYLESTERASE_B_1"/>
    <property type="match status" value="1"/>
</dbReference>
<dbReference type="Pfam" id="PF00135">
    <property type="entry name" value="COesterase"/>
    <property type="match status" value="1"/>
</dbReference>
<dbReference type="InterPro" id="IPR019819">
    <property type="entry name" value="Carboxylesterase_B_CS"/>
</dbReference>
<evidence type="ECO:0000313" key="6">
    <source>
        <dbReference type="Proteomes" id="UP000001554"/>
    </source>
</evidence>
<dbReference type="SUPFAM" id="SSF53474">
    <property type="entry name" value="alpha/beta-Hydrolases"/>
    <property type="match status" value="1"/>
</dbReference>
<organism evidence="6 7">
    <name type="scientific">Branchiostoma floridae</name>
    <name type="common">Florida lancelet</name>
    <name type="synonym">Amphioxus</name>
    <dbReference type="NCBI Taxonomy" id="7739"/>
    <lineage>
        <taxon>Eukaryota</taxon>
        <taxon>Metazoa</taxon>
        <taxon>Chordata</taxon>
        <taxon>Cephalochordata</taxon>
        <taxon>Leptocardii</taxon>
        <taxon>Amphioxiformes</taxon>
        <taxon>Branchiostomatidae</taxon>
        <taxon>Branchiostoma</taxon>
    </lineage>
</organism>
<dbReference type="InterPro" id="IPR002018">
    <property type="entry name" value="CarbesteraseB"/>
</dbReference>
<keyword evidence="3 4" id="KW-0378">Hydrolase</keyword>
<reference evidence="6" key="1">
    <citation type="journal article" date="2020" name="Nat. Ecol. Evol.">
        <title>Deeply conserved synteny resolves early events in vertebrate evolution.</title>
        <authorList>
            <person name="Simakov O."/>
            <person name="Marletaz F."/>
            <person name="Yue J.X."/>
            <person name="O'Connell B."/>
            <person name="Jenkins J."/>
            <person name="Brandt A."/>
            <person name="Calef R."/>
            <person name="Tung C.H."/>
            <person name="Huang T.K."/>
            <person name="Schmutz J."/>
            <person name="Satoh N."/>
            <person name="Yu J.K."/>
            <person name="Putnam N.H."/>
            <person name="Green R.E."/>
            <person name="Rokhsar D.S."/>
        </authorList>
    </citation>
    <scope>NUCLEOTIDE SEQUENCE [LARGE SCALE GENOMIC DNA]</scope>
    <source>
        <strain evidence="6">S238N-H82</strain>
    </source>
</reference>
<accession>A0A9J7M7A0</accession>
<evidence type="ECO:0000259" key="5">
    <source>
        <dbReference type="Pfam" id="PF00135"/>
    </source>
</evidence>
<protein>
    <recommendedName>
        <fullName evidence="4">Carboxylic ester hydrolase</fullName>
        <ecNumber evidence="4">3.1.1.-</ecNumber>
    </recommendedName>
</protein>
<dbReference type="OMA" id="MAGMGSH"/>
<dbReference type="GeneID" id="118428067"/>